<reference evidence="2" key="1">
    <citation type="submission" date="2016-10" db="EMBL/GenBank/DDBJ databases">
        <authorList>
            <person name="Varghese N."/>
            <person name="Submissions S."/>
        </authorList>
    </citation>
    <scope>NUCLEOTIDE SEQUENCE [LARGE SCALE GENOMIC DNA]</scope>
    <source>
        <strain evidence="2">DSM 22082</strain>
    </source>
</reference>
<dbReference type="AlphaFoldDB" id="A0A1H1XB71"/>
<keyword evidence="1" id="KW-1133">Transmembrane helix</keyword>
<feature type="transmembrane region" description="Helical" evidence="1">
    <location>
        <begin position="131"/>
        <end position="151"/>
    </location>
</feature>
<name>A0A1H1XB71_BRESA</name>
<organism evidence="2 3">
    <name type="scientific">Brevibacterium sandarakinum</name>
    <dbReference type="NCBI Taxonomy" id="629680"/>
    <lineage>
        <taxon>Bacteria</taxon>
        <taxon>Bacillati</taxon>
        <taxon>Actinomycetota</taxon>
        <taxon>Actinomycetes</taxon>
        <taxon>Micrococcales</taxon>
        <taxon>Brevibacteriaceae</taxon>
        <taxon>Brevibacterium</taxon>
    </lineage>
</organism>
<dbReference type="OrthoDB" id="9781996at2"/>
<feature type="transmembrane region" description="Helical" evidence="1">
    <location>
        <begin position="163"/>
        <end position="186"/>
    </location>
</feature>
<dbReference type="CDD" id="cd21809">
    <property type="entry name" value="ABC-2_lan_permease-like"/>
    <property type="match status" value="1"/>
</dbReference>
<evidence type="ECO:0008006" key="4">
    <source>
        <dbReference type="Google" id="ProtNLM"/>
    </source>
</evidence>
<feature type="transmembrane region" description="Helical" evidence="1">
    <location>
        <begin position="53"/>
        <end position="74"/>
    </location>
</feature>
<feature type="transmembrane region" description="Helical" evidence="1">
    <location>
        <begin position="95"/>
        <end position="125"/>
    </location>
</feature>
<accession>A0A1H1XB71</accession>
<sequence>MFRAELIKLKRSTTWLIALVLPLLAVTTGAINVANNAETLNSGWESLTSQAVLFYGLLFFSMGIAVIAATAWRIEHRGTNWNLLLTTTTRPITLVVAKIAVIAVPVAFMQVVLVAATLFAGAFILRLDGAIPWEFTLAGLLAMVAALPLIAAQSLLSMLLKSFGAPIAICLVGCVAAVPAITSAALRPLSFLVPQAIDTRTLNLSSVAVVNSGSLTATDVVPILAAALAHTAIIAAVSVTALRTIKLR</sequence>
<dbReference type="EMBL" id="LT629739">
    <property type="protein sequence ID" value="SDT06554.1"/>
    <property type="molecule type" value="Genomic_DNA"/>
</dbReference>
<keyword evidence="1" id="KW-0812">Transmembrane</keyword>
<protein>
    <recommendedName>
        <fullName evidence="4">ABC-2 type transport system permease protein</fullName>
    </recommendedName>
</protein>
<evidence type="ECO:0000313" key="3">
    <source>
        <dbReference type="Proteomes" id="UP000199700"/>
    </source>
</evidence>
<keyword evidence="1" id="KW-0472">Membrane</keyword>
<evidence type="ECO:0000256" key="1">
    <source>
        <dbReference type="SAM" id="Phobius"/>
    </source>
</evidence>
<feature type="transmembrane region" description="Helical" evidence="1">
    <location>
        <begin position="220"/>
        <end position="242"/>
    </location>
</feature>
<dbReference type="STRING" id="629680.SAMN04489751_3657"/>
<gene>
    <name evidence="2" type="ORF">SAMN04489751_3657</name>
</gene>
<keyword evidence="3" id="KW-1185">Reference proteome</keyword>
<dbReference type="Proteomes" id="UP000199700">
    <property type="component" value="Chromosome"/>
</dbReference>
<dbReference type="RefSeq" id="WP_092107842.1">
    <property type="nucleotide sequence ID" value="NZ_LT629739.1"/>
</dbReference>
<evidence type="ECO:0000313" key="2">
    <source>
        <dbReference type="EMBL" id="SDT06554.1"/>
    </source>
</evidence>
<proteinExistence type="predicted"/>
<dbReference type="Pfam" id="PF12730">
    <property type="entry name" value="ABC2_membrane_4"/>
    <property type="match status" value="1"/>
</dbReference>